<keyword evidence="3" id="KW-1185">Reference proteome</keyword>
<gene>
    <name evidence="2" type="ORF">AB6A40_002549</name>
</gene>
<comment type="caution">
    <text evidence="2">The sequence shown here is derived from an EMBL/GenBank/DDBJ whole genome shotgun (WGS) entry which is preliminary data.</text>
</comment>
<organism evidence="2 3">
    <name type="scientific">Gnathostoma spinigerum</name>
    <dbReference type="NCBI Taxonomy" id="75299"/>
    <lineage>
        <taxon>Eukaryota</taxon>
        <taxon>Metazoa</taxon>
        <taxon>Ecdysozoa</taxon>
        <taxon>Nematoda</taxon>
        <taxon>Chromadorea</taxon>
        <taxon>Rhabditida</taxon>
        <taxon>Spirurina</taxon>
        <taxon>Gnathostomatomorpha</taxon>
        <taxon>Gnathostomatoidea</taxon>
        <taxon>Gnathostomatidae</taxon>
        <taxon>Gnathostoma</taxon>
    </lineage>
</organism>
<dbReference type="EMBL" id="JBGFUD010001152">
    <property type="protein sequence ID" value="MFH4975840.1"/>
    <property type="molecule type" value="Genomic_DNA"/>
</dbReference>
<feature type="compositionally biased region" description="Basic and acidic residues" evidence="1">
    <location>
        <begin position="51"/>
        <end position="70"/>
    </location>
</feature>
<name>A0ABD6EHP6_9BILA</name>
<dbReference type="AlphaFoldDB" id="A0ABD6EHP6"/>
<protein>
    <submittedName>
        <fullName evidence="2">Uncharacterized protein</fullName>
    </submittedName>
</protein>
<sequence length="122" mass="14117">MFYKNELHCLFDDDLYNIYFPDLLRITIQNARTPGRTVYIHLGSLPEEVARKSEQRRVQEGKSVRAEMQTEPHCTSSSLPKTIPLLLSCLPERIHGRVKVDSSWETDASHNHDYPYLSLTTV</sequence>
<reference evidence="2 3" key="1">
    <citation type="submission" date="2024-08" db="EMBL/GenBank/DDBJ databases">
        <title>Gnathostoma spinigerum genome.</title>
        <authorList>
            <person name="Gonzalez-Bertolin B."/>
            <person name="Monzon S."/>
            <person name="Zaballos A."/>
            <person name="Jimenez P."/>
            <person name="Dekumyoy P."/>
            <person name="Varona S."/>
            <person name="Cuesta I."/>
            <person name="Sumanam S."/>
            <person name="Adisakwattana P."/>
            <person name="Gasser R.B."/>
            <person name="Hernandez-Gonzalez A."/>
            <person name="Young N.D."/>
            <person name="Perteguer M.J."/>
        </authorList>
    </citation>
    <scope>NUCLEOTIDE SEQUENCE [LARGE SCALE GENOMIC DNA]</scope>
    <source>
        <strain evidence="2">AL3</strain>
        <tissue evidence="2">Liver</tissue>
    </source>
</reference>
<dbReference type="Proteomes" id="UP001608902">
    <property type="component" value="Unassembled WGS sequence"/>
</dbReference>
<evidence type="ECO:0000313" key="3">
    <source>
        <dbReference type="Proteomes" id="UP001608902"/>
    </source>
</evidence>
<proteinExistence type="predicted"/>
<feature type="region of interest" description="Disordered" evidence="1">
    <location>
        <begin position="51"/>
        <end position="77"/>
    </location>
</feature>
<evidence type="ECO:0000313" key="2">
    <source>
        <dbReference type="EMBL" id="MFH4975840.1"/>
    </source>
</evidence>
<evidence type="ECO:0000256" key="1">
    <source>
        <dbReference type="SAM" id="MobiDB-lite"/>
    </source>
</evidence>
<accession>A0ABD6EHP6</accession>